<keyword evidence="1" id="KW-0175">Coiled coil</keyword>
<sequence>MGFDGLAWSEKHILPHSHISMDDVSLKSHLQLLARGRIRTASVCAALTRELEKTSLSATHSSLVATQVEVVSLEETKKEPEEESDTLLSDLGKAQAKAKQAETALAMSKDLRMKAEESYTHVFGERLDLVDELANVRDKYAELEEYVAEGMDEMFANSKA</sequence>
<feature type="coiled-coil region" evidence="1">
    <location>
        <begin position="126"/>
        <end position="153"/>
    </location>
</feature>
<evidence type="ECO:0000313" key="3">
    <source>
        <dbReference type="RefSeq" id="XP_052114741.1"/>
    </source>
</evidence>
<name>A0A9C6TIE3_ARADU</name>
<dbReference type="AlphaFoldDB" id="A0A9C6TIE3"/>
<protein>
    <submittedName>
        <fullName evidence="3">Uncharacterized protein LOC127745660</fullName>
    </submittedName>
</protein>
<keyword evidence="2" id="KW-1185">Reference proteome</keyword>
<evidence type="ECO:0000256" key="1">
    <source>
        <dbReference type="SAM" id="Coils"/>
    </source>
</evidence>
<proteinExistence type="predicted"/>
<dbReference type="Proteomes" id="UP000515211">
    <property type="component" value="Chromosome 3"/>
</dbReference>
<gene>
    <name evidence="3" type="primary">LOC127745660</name>
</gene>
<reference evidence="3" key="2">
    <citation type="submission" date="2025-08" db="UniProtKB">
        <authorList>
            <consortium name="RefSeq"/>
        </authorList>
    </citation>
    <scope>IDENTIFICATION</scope>
    <source>
        <tissue evidence="3">Whole plant</tissue>
    </source>
</reference>
<accession>A0A9C6TIE3</accession>
<organism evidence="2 3">
    <name type="scientific">Arachis duranensis</name>
    <name type="common">Wild peanut</name>
    <dbReference type="NCBI Taxonomy" id="130453"/>
    <lineage>
        <taxon>Eukaryota</taxon>
        <taxon>Viridiplantae</taxon>
        <taxon>Streptophyta</taxon>
        <taxon>Embryophyta</taxon>
        <taxon>Tracheophyta</taxon>
        <taxon>Spermatophyta</taxon>
        <taxon>Magnoliopsida</taxon>
        <taxon>eudicotyledons</taxon>
        <taxon>Gunneridae</taxon>
        <taxon>Pentapetalae</taxon>
        <taxon>rosids</taxon>
        <taxon>fabids</taxon>
        <taxon>Fabales</taxon>
        <taxon>Fabaceae</taxon>
        <taxon>Papilionoideae</taxon>
        <taxon>50 kb inversion clade</taxon>
        <taxon>dalbergioids sensu lato</taxon>
        <taxon>Dalbergieae</taxon>
        <taxon>Pterocarpus clade</taxon>
        <taxon>Arachis</taxon>
    </lineage>
</organism>
<dbReference type="RefSeq" id="XP_052114741.1">
    <property type="nucleotide sequence ID" value="XM_052258781.1"/>
</dbReference>
<dbReference type="KEGG" id="adu:127745660"/>
<reference evidence="2" key="1">
    <citation type="journal article" date="2016" name="Nat. Genet.">
        <title>The genome sequences of Arachis duranensis and Arachis ipaensis, the diploid ancestors of cultivated peanut.</title>
        <authorList>
            <person name="Bertioli D.J."/>
            <person name="Cannon S.B."/>
            <person name="Froenicke L."/>
            <person name="Huang G."/>
            <person name="Farmer A.D."/>
            <person name="Cannon E.K."/>
            <person name="Liu X."/>
            <person name="Gao D."/>
            <person name="Clevenger J."/>
            <person name="Dash S."/>
            <person name="Ren L."/>
            <person name="Moretzsohn M.C."/>
            <person name="Shirasawa K."/>
            <person name="Huang W."/>
            <person name="Vidigal B."/>
            <person name="Abernathy B."/>
            <person name="Chu Y."/>
            <person name="Niederhuth C.E."/>
            <person name="Umale P."/>
            <person name="Araujo A.C."/>
            <person name="Kozik A."/>
            <person name="Kim K.D."/>
            <person name="Burow M.D."/>
            <person name="Varshney R.K."/>
            <person name="Wang X."/>
            <person name="Zhang X."/>
            <person name="Barkley N."/>
            <person name="Guimaraes P.M."/>
            <person name="Isobe S."/>
            <person name="Guo B."/>
            <person name="Liao B."/>
            <person name="Stalker H.T."/>
            <person name="Schmitz R.J."/>
            <person name="Scheffler B.E."/>
            <person name="Leal-Bertioli S.C."/>
            <person name="Xun X."/>
            <person name="Jackson S.A."/>
            <person name="Michelmore R."/>
            <person name="Ozias-Akins P."/>
        </authorList>
    </citation>
    <scope>NUCLEOTIDE SEQUENCE [LARGE SCALE GENOMIC DNA]</scope>
    <source>
        <strain evidence="2">cv. V14167</strain>
    </source>
</reference>
<evidence type="ECO:0000313" key="2">
    <source>
        <dbReference type="Proteomes" id="UP000515211"/>
    </source>
</evidence>
<dbReference type="GeneID" id="127745660"/>